<dbReference type="EMBL" id="FNWL01000002">
    <property type="protein sequence ID" value="SEH14288.1"/>
    <property type="molecule type" value="Genomic_DNA"/>
</dbReference>
<feature type="region of interest" description="Disordered" evidence="1">
    <location>
        <begin position="336"/>
        <end position="366"/>
    </location>
</feature>
<reference evidence="3" key="1">
    <citation type="submission" date="2016-10" db="EMBL/GenBank/DDBJ databases">
        <authorList>
            <person name="Varghese N."/>
            <person name="Submissions S."/>
        </authorList>
    </citation>
    <scope>NUCLEOTIDE SEQUENCE [LARGE SCALE GENOMIC DNA]</scope>
    <source>
        <strain evidence="3">CGMCC 1.8981</strain>
    </source>
</reference>
<keyword evidence="3" id="KW-1185">Reference proteome</keyword>
<dbReference type="PANTHER" id="PTHR47197">
    <property type="entry name" value="PROTEIN NIRF"/>
    <property type="match status" value="1"/>
</dbReference>
<dbReference type="OrthoDB" id="204180at2157"/>
<name>A0A1H6FVV5_9EURY</name>
<dbReference type="InterPro" id="IPR011048">
    <property type="entry name" value="Haem_d1_sf"/>
</dbReference>
<sequence length="467" mass="51214">MRMDATRRRFLVGSATVSAVALAGCAGDGDGDDDNGEESEFDDEDYDIDPDLEEGDGSYEVWALDQGRDDIFIYEPAADADDGDDEFAMTDYIDVNDLGIDADDIVPHMIDFSSDYAYAAIACTAGGRTLVFDTEEKELVADIETGPSTHMAAFSPGDEYITVDVMGDMEDGHYGSIVRLDADTENGEFEEVDRIELGESDEVSDNEVEPAHPICHQYTADGRSLHTLGPEYGNAGLVIVDHDEFEIERAYTQEEAPTNCGTMPHYEDEKFYLTAGAPSDPDEGEDGVGHYYVYDTAEDEFILEEGDTEGVDAHGFWFTPDGEELWILNRETNDGVVVDPETDEPVEDGYIEQYGPDQDDDPADSDAPDIMWSSPDGEYMFVSLRGPDPVSGDPHAATGITPGFSVMSIEDREYVDVVEPHPIDEFEDEAVEAAQDGDGPRLPDFHGLGVRVVDEFDTEIENSPGFN</sequence>
<evidence type="ECO:0000313" key="2">
    <source>
        <dbReference type="EMBL" id="SEH14288.1"/>
    </source>
</evidence>
<dbReference type="InterPro" id="IPR015943">
    <property type="entry name" value="WD40/YVTN_repeat-like_dom_sf"/>
</dbReference>
<feature type="compositionally biased region" description="Acidic residues" evidence="1">
    <location>
        <begin position="29"/>
        <end position="55"/>
    </location>
</feature>
<accession>A0A1H6FVV5</accession>
<dbReference type="PANTHER" id="PTHR47197:SF3">
    <property type="entry name" value="DIHYDRO-HEME D1 DEHYDROGENASE"/>
    <property type="match status" value="1"/>
</dbReference>
<dbReference type="PROSITE" id="PS51257">
    <property type="entry name" value="PROKAR_LIPOPROTEIN"/>
    <property type="match status" value="1"/>
</dbReference>
<dbReference type="Proteomes" id="UP000199112">
    <property type="component" value="Unassembled WGS sequence"/>
</dbReference>
<dbReference type="AlphaFoldDB" id="A0A1H6FVV5"/>
<protein>
    <recommendedName>
        <fullName evidence="4">DNA-binding beta-propeller fold protein YncE</fullName>
    </recommendedName>
</protein>
<feature type="compositionally biased region" description="Acidic residues" evidence="1">
    <location>
        <begin position="340"/>
        <end position="350"/>
    </location>
</feature>
<gene>
    <name evidence="2" type="ORF">SAMN04487967_1532</name>
</gene>
<proteinExistence type="predicted"/>
<feature type="region of interest" description="Disordered" evidence="1">
    <location>
        <begin position="24"/>
        <end position="55"/>
    </location>
</feature>
<dbReference type="SUPFAM" id="SSF51004">
    <property type="entry name" value="C-terminal (heme d1) domain of cytochrome cd1-nitrite reductase"/>
    <property type="match status" value="1"/>
</dbReference>
<dbReference type="InterPro" id="IPR051200">
    <property type="entry name" value="Host-pathogen_enzymatic-act"/>
</dbReference>
<dbReference type="Gene3D" id="2.130.10.10">
    <property type="entry name" value="YVTN repeat-like/Quinoprotein amine dehydrogenase"/>
    <property type="match status" value="2"/>
</dbReference>
<dbReference type="RefSeq" id="WP_090506505.1">
    <property type="nucleotide sequence ID" value="NZ_FNWL01000002.1"/>
</dbReference>
<evidence type="ECO:0008006" key="4">
    <source>
        <dbReference type="Google" id="ProtNLM"/>
    </source>
</evidence>
<organism evidence="2 3">
    <name type="scientific">Natronorubrum sediminis</name>
    <dbReference type="NCBI Taxonomy" id="640943"/>
    <lineage>
        <taxon>Archaea</taxon>
        <taxon>Methanobacteriati</taxon>
        <taxon>Methanobacteriota</taxon>
        <taxon>Stenosarchaea group</taxon>
        <taxon>Halobacteria</taxon>
        <taxon>Halobacteriales</taxon>
        <taxon>Natrialbaceae</taxon>
        <taxon>Natronorubrum</taxon>
    </lineage>
</organism>
<feature type="compositionally biased region" description="Acidic residues" evidence="1">
    <location>
        <begin position="357"/>
        <end position="366"/>
    </location>
</feature>
<evidence type="ECO:0000313" key="3">
    <source>
        <dbReference type="Proteomes" id="UP000199112"/>
    </source>
</evidence>
<evidence type="ECO:0000256" key="1">
    <source>
        <dbReference type="SAM" id="MobiDB-lite"/>
    </source>
</evidence>